<name>A0A9W7L892_9STRA</name>
<gene>
    <name evidence="4" type="ORF">TrCOL_g7529</name>
</gene>
<feature type="compositionally biased region" description="Low complexity" evidence="2">
    <location>
        <begin position="263"/>
        <end position="274"/>
    </location>
</feature>
<feature type="compositionally biased region" description="Low complexity" evidence="2">
    <location>
        <begin position="238"/>
        <end position="247"/>
    </location>
</feature>
<feature type="chain" id="PRO_5040966564" evidence="3">
    <location>
        <begin position="19"/>
        <end position="471"/>
    </location>
</feature>
<dbReference type="OrthoDB" id="10539660at2759"/>
<keyword evidence="3" id="KW-0732">Signal</keyword>
<dbReference type="AlphaFoldDB" id="A0A9W7L892"/>
<evidence type="ECO:0000313" key="5">
    <source>
        <dbReference type="Proteomes" id="UP001165065"/>
    </source>
</evidence>
<accession>A0A9W7L892</accession>
<dbReference type="EMBL" id="BRYA01000074">
    <property type="protein sequence ID" value="GMI37516.1"/>
    <property type="molecule type" value="Genomic_DNA"/>
</dbReference>
<feature type="signal peptide" evidence="3">
    <location>
        <begin position="1"/>
        <end position="18"/>
    </location>
</feature>
<feature type="compositionally biased region" description="Pro residues" evidence="2">
    <location>
        <begin position="248"/>
        <end position="262"/>
    </location>
</feature>
<proteinExistence type="predicted"/>
<feature type="region of interest" description="Disordered" evidence="2">
    <location>
        <begin position="367"/>
        <end position="400"/>
    </location>
</feature>
<evidence type="ECO:0000256" key="2">
    <source>
        <dbReference type="SAM" id="MobiDB-lite"/>
    </source>
</evidence>
<comment type="caution">
    <text evidence="4">The sequence shown here is derived from an EMBL/GenBank/DDBJ whole genome shotgun (WGS) entry which is preliminary data.</text>
</comment>
<organism evidence="4 5">
    <name type="scientific">Triparma columacea</name>
    <dbReference type="NCBI Taxonomy" id="722753"/>
    <lineage>
        <taxon>Eukaryota</taxon>
        <taxon>Sar</taxon>
        <taxon>Stramenopiles</taxon>
        <taxon>Ochrophyta</taxon>
        <taxon>Bolidophyceae</taxon>
        <taxon>Parmales</taxon>
        <taxon>Triparmaceae</taxon>
        <taxon>Triparma</taxon>
    </lineage>
</organism>
<evidence type="ECO:0000256" key="1">
    <source>
        <dbReference type="SAM" id="Coils"/>
    </source>
</evidence>
<keyword evidence="5" id="KW-1185">Reference proteome</keyword>
<evidence type="ECO:0000256" key="3">
    <source>
        <dbReference type="SAM" id="SignalP"/>
    </source>
</evidence>
<feature type="compositionally biased region" description="Pro residues" evidence="2">
    <location>
        <begin position="387"/>
        <end position="400"/>
    </location>
</feature>
<protein>
    <submittedName>
        <fullName evidence="4">Uncharacterized protein</fullName>
    </submittedName>
</protein>
<keyword evidence="1" id="KW-0175">Coiled coil</keyword>
<sequence length="471" mass="48284">MNNISFLAVLSLLSSSYAFQHTFLSRSVSSAQGRVAPLHGVISSNDASIASDICNPFGDTVCPPTGDAAGAVEEISKNVIPTPDLSGVAASVGESINSVKLPKVPSLPSNANVNLDFSTLKPGPQAGEGFEKLKSNFAGMNQPVGSILKSIQSPNIPDATSARYNEGLAKLIANFKGEGGDVAGSGMPMPNFPPLPSTFSLLEIQSWMASLDDVTSNYLFGGLLFTSFVLLSGNKDSAPATATATAPATPPPPATPPAPAPTPAAATESVAAPAAPAPAPSKPKPLGKPGNPLDTLKDSRMMLMQMEQAENEAKLQQIKSENEAMKRKINALQASKESAPPAPVAKAPVKRAKAAARPLIDAKTMDTLKGIDGPNAQPPKIAFKEPAPAPSPVAPTPAVPADPLAQAKAAAERVAAAAAPSSADWSELSDAALKKKTVVELKAFITSNGGKPPSKAVKADLIKQVKGILLN</sequence>
<evidence type="ECO:0000313" key="4">
    <source>
        <dbReference type="EMBL" id="GMI37516.1"/>
    </source>
</evidence>
<feature type="region of interest" description="Disordered" evidence="2">
    <location>
        <begin position="237"/>
        <end position="296"/>
    </location>
</feature>
<reference evidence="5" key="1">
    <citation type="journal article" date="2023" name="Commun. Biol.">
        <title>Genome analysis of Parmales, the sister group of diatoms, reveals the evolutionary specialization of diatoms from phago-mixotrophs to photoautotrophs.</title>
        <authorList>
            <person name="Ban H."/>
            <person name="Sato S."/>
            <person name="Yoshikawa S."/>
            <person name="Yamada K."/>
            <person name="Nakamura Y."/>
            <person name="Ichinomiya M."/>
            <person name="Sato N."/>
            <person name="Blanc-Mathieu R."/>
            <person name="Endo H."/>
            <person name="Kuwata A."/>
            <person name="Ogata H."/>
        </authorList>
    </citation>
    <scope>NUCLEOTIDE SEQUENCE [LARGE SCALE GENOMIC DNA]</scope>
</reference>
<feature type="coiled-coil region" evidence="1">
    <location>
        <begin position="306"/>
        <end position="335"/>
    </location>
</feature>
<dbReference type="Proteomes" id="UP001165065">
    <property type="component" value="Unassembled WGS sequence"/>
</dbReference>